<accession>A0AAW0M6W1</accession>
<dbReference type="InterPro" id="IPR040256">
    <property type="entry name" value="At4g02000-like"/>
</dbReference>
<evidence type="ECO:0000313" key="3">
    <source>
        <dbReference type="EMBL" id="KAK7859224.1"/>
    </source>
</evidence>
<protein>
    <recommendedName>
        <fullName evidence="2">Zinc knuckle CX2CX4HX4C domain-containing protein</fullName>
    </recommendedName>
</protein>
<dbReference type="AlphaFoldDB" id="A0AAW0M6W1"/>
<name>A0AAW0M6W1_QUESU</name>
<comment type="caution">
    <text evidence="3">The sequence shown here is derived from an EMBL/GenBank/DDBJ whole genome shotgun (WGS) entry which is preliminary data.</text>
</comment>
<dbReference type="Pfam" id="PF14392">
    <property type="entry name" value="zf-CCHC_4"/>
    <property type="match status" value="1"/>
</dbReference>
<dbReference type="PANTHER" id="PTHR31286:SF167">
    <property type="entry name" value="OS09G0268800 PROTEIN"/>
    <property type="match status" value="1"/>
</dbReference>
<reference evidence="3" key="1">
    <citation type="submission" date="2017-12" db="EMBL/GenBank/DDBJ databases">
        <authorList>
            <person name="Barbosa P."/>
            <person name="Usie A."/>
            <person name="Ramos A.M."/>
        </authorList>
    </citation>
    <scope>NUCLEOTIDE SEQUENCE</scope>
    <source>
        <strain evidence="3">HL8</strain>
        <tissue evidence="3">Leaves</tissue>
    </source>
</reference>
<gene>
    <name evidence="3" type="ORF">CFP56_007762</name>
</gene>
<feature type="region of interest" description="Disordered" evidence="1">
    <location>
        <begin position="355"/>
        <end position="376"/>
    </location>
</feature>
<organism evidence="3">
    <name type="scientific">Quercus suber</name>
    <name type="common">Cork oak</name>
    <dbReference type="NCBI Taxonomy" id="58331"/>
    <lineage>
        <taxon>Eukaryota</taxon>
        <taxon>Viridiplantae</taxon>
        <taxon>Streptophyta</taxon>
        <taxon>Embryophyta</taxon>
        <taxon>Tracheophyta</taxon>
        <taxon>Spermatophyta</taxon>
        <taxon>Magnoliopsida</taxon>
        <taxon>eudicotyledons</taxon>
        <taxon>Gunneridae</taxon>
        <taxon>Pentapetalae</taxon>
        <taxon>rosids</taxon>
        <taxon>fabids</taxon>
        <taxon>Fagales</taxon>
        <taxon>Fagaceae</taxon>
        <taxon>Quercus</taxon>
    </lineage>
</organism>
<reference evidence="3" key="3">
    <citation type="submission" date="2023-07" db="EMBL/GenBank/DDBJ databases">
        <title>An improved reference 1 genome and first organelle genomes of Quercus suber.</title>
        <authorList>
            <consortium name="Genosuber Consortium"/>
            <person name="Usie A."/>
            <person name="Serra O."/>
            <person name="Barros P."/>
        </authorList>
    </citation>
    <scope>NUCLEOTIDE SEQUENCE</scope>
    <source>
        <strain evidence="3">HL8</strain>
        <tissue evidence="3">Leaves</tissue>
    </source>
</reference>
<dbReference type="PANTHER" id="PTHR31286">
    <property type="entry name" value="GLYCINE-RICH CELL WALL STRUCTURAL PROTEIN 1.8-LIKE"/>
    <property type="match status" value="1"/>
</dbReference>
<feature type="region of interest" description="Disordered" evidence="1">
    <location>
        <begin position="252"/>
        <end position="292"/>
    </location>
</feature>
<proteinExistence type="predicted"/>
<dbReference type="EMBL" id="PKMF04000014">
    <property type="protein sequence ID" value="KAK7859224.1"/>
    <property type="molecule type" value="Genomic_DNA"/>
</dbReference>
<reference evidence="3" key="2">
    <citation type="journal article" date="2018" name="Sci. Data">
        <title>The draft genome sequence of cork oak.</title>
        <authorList>
            <person name="Ramos A.M."/>
            <person name="Usie A."/>
            <person name="Barbosa P."/>
            <person name="Barros P.M."/>
            <person name="Capote T."/>
            <person name="Chaves I."/>
            <person name="Simoes F."/>
            <person name="Abreu I."/>
            <person name="Carrasquinho I."/>
            <person name="Faro C."/>
            <person name="Guimaraes J.B."/>
            <person name="Mendonca D."/>
            <person name="Nobrega F."/>
            <person name="Rodrigues L."/>
            <person name="Saibo N.J.M."/>
            <person name="Varela M.C."/>
            <person name="Egas C."/>
            <person name="Matos J."/>
            <person name="Miguel C.M."/>
            <person name="Oliveira M.M."/>
            <person name="Ricardo C.P."/>
            <person name="Goncalves S."/>
        </authorList>
    </citation>
    <scope>NUCLEOTIDE SEQUENCE [LARGE SCALE GENOMIC DNA]</scope>
    <source>
        <strain evidence="3">HL8</strain>
    </source>
</reference>
<dbReference type="InterPro" id="IPR025836">
    <property type="entry name" value="Zn_knuckle_CX2CX4HX4C"/>
</dbReference>
<feature type="region of interest" description="Disordered" evidence="1">
    <location>
        <begin position="308"/>
        <end position="333"/>
    </location>
</feature>
<evidence type="ECO:0000259" key="2">
    <source>
        <dbReference type="Pfam" id="PF14392"/>
    </source>
</evidence>
<feature type="domain" description="Zinc knuckle CX2CX4HX4C" evidence="2">
    <location>
        <begin position="187"/>
        <end position="230"/>
    </location>
</feature>
<sequence>MFSCNLVPLRIVPFEESRWLEEMSESLIGRQLRTYDDFDDDAIDVGGVLDSVNGHASSLSTSKLSQIVFAKPNKPKLTKEKEEDIFISSNSTPDLLEECTLSLFGRLLADRNQNQRALKNMLRSAWKLGFDLRIVEVQVWGLPFEHMTEEASRDIGGKIGRVIEVDKRSWQADQAKFMRVRVDLLIGKPLRRGGYVTNMDGERCWVSFKYERLPTFCFTCGKIDHDEKHCGMEIEKQPLERQYGEWLRAGGVSKGANEGAKAPGSSKHEQRSGGGQNSLEDREKFEKRGHDGKSDVCVASYQSRWDNNETEKHELSKNKGPRSSQKVTKGVTRGSLVKELFESNEDELDLMGRSLKPNIEEQEVTSPLKPKPNKENEECGAVLVGLSKRKDGVGKVNIKKSAREVGKAHSASMKN</sequence>
<feature type="compositionally biased region" description="Basic and acidic residues" evidence="1">
    <location>
        <begin position="279"/>
        <end position="292"/>
    </location>
</feature>
<evidence type="ECO:0000256" key="1">
    <source>
        <dbReference type="SAM" id="MobiDB-lite"/>
    </source>
</evidence>
<feature type="compositionally biased region" description="Basic and acidic residues" evidence="1">
    <location>
        <begin position="308"/>
        <end position="317"/>
    </location>
</feature>